<organism evidence="11 12">
    <name type="scientific">Acetobacter nitrogenifigens DSM 23921 = NBRC 105050</name>
    <dbReference type="NCBI Taxonomy" id="1120919"/>
    <lineage>
        <taxon>Bacteria</taxon>
        <taxon>Pseudomonadati</taxon>
        <taxon>Pseudomonadota</taxon>
        <taxon>Alphaproteobacteria</taxon>
        <taxon>Acetobacterales</taxon>
        <taxon>Acetobacteraceae</taxon>
        <taxon>Acetobacter</taxon>
    </lineage>
</organism>
<comment type="function">
    <text evidence="8">Involved in the biosynthesis of the chorismate, which leads to the biosynthesis of aromatic amino acids. Catalyzes the reversible NADPH linked reduction of 3-dehydroshikimate (DHSA) to yield shikimate (SA).</text>
</comment>
<dbReference type="InterPro" id="IPR036291">
    <property type="entry name" value="NAD(P)-bd_dom_sf"/>
</dbReference>
<feature type="binding site" evidence="8">
    <location>
        <begin position="138"/>
        <end position="142"/>
    </location>
    <ligand>
        <name>NADP(+)</name>
        <dbReference type="ChEBI" id="CHEBI:58349"/>
    </ligand>
</feature>
<feature type="binding site" evidence="8">
    <location>
        <position position="269"/>
    </location>
    <ligand>
        <name>shikimate</name>
        <dbReference type="ChEBI" id="CHEBI:36208"/>
    </ligand>
</feature>
<dbReference type="GO" id="GO:0008652">
    <property type="term" value="P:amino acid biosynthetic process"/>
    <property type="evidence" value="ECO:0007669"/>
    <property type="project" value="UniProtKB-KW"/>
</dbReference>
<name>A0A511XAE6_9PROT</name>
<dbReference type="EMBL" id="BJYF01000008">
    <property type="protein sequence ID" value="GEN59881.1"/>
    <property type="molecule type" value="Genomic_DNA"/>
</dbReference>
<comment type="subunit">
    <text evidence="8">Homodimer.</text>
</comment>
<evidence type="ECO:0000259" key="9">
    <source>
        <dbReference type="Pfam" id="PF01488"/>
    </source>
</evidence>
<feature type="binding site" evidence="8">
    <location>
        <begin position="22"/>
        <end position="24"/>
    </location>
    <ligand>
        <name>shikimate</name>
        <dbReference type="ChEBI" id="CHEBI:36208"/>
    </ligand>
</feature>
<evidence type="ECO:0000256" key="2">
    <source>
        <dbReference type="ARBA" id="ARBA00012962"/>
    </source>
</evidence>
<dbReference type="EC" id="1.1.1.25" evidence="2 8"/>
<evidence type="ECO:0000313" key="12">
    <source>
        <dbReference type="Proteomes" id="UP000321635"/>
    </source>
</evidence>
<dbReference type="GO" id="GO:0009423">
    <property type="term" value="P:chorismate biosynthetic process"/>
    <property type="evidence" value="ECO:0007669"/>
    <property type="project" value="UniProtKB-UniRule"/>
</dbReference>
<dbReference type="InterPro" id="IPR006151">
    <property type="entry name" value="Shikm_DH/Glu-tRNA_Rdtase"/>
</dbReference>
<evidence type="ECO:0000256" key="1">
    <source>
        <dbReference type="ARBA" id="ARBA00004871"/>
    </source>
</evidence>
<dbReference type="GO" id="GO:0019632">
    <property type="term" value="P:shikimate metabolic process"/>
    <property type="evidence" value="ECO:0007669"/>
    <property type="project" value="InterPro"/>
</dbReference>
<reference evidence="11 12" key="1">
    <citation type="submission" date="2019-07" db="EMBL/GenBank/DDBJ databases">
        <title>Whole genome shotgun sequence of Acetobacter nitrogenifigens NBRC 105050.</title>
        <authorList>
            <person name="Hosoyama A."/>
            <person name="Uohara A."/>
            <person name="Ohji S."/>
            <person name="Ichikawa N."/>
        </authorList>
    </citation>
    <scope>NUCLEOTIDE SEQUENCE [LARGE SCALE GENOMIC DNA]</scope>
    <source>
        <strain evidence="11 12">NBRC 105050</strain>
    </source>
</reference>
<dbReference type="InterPro" id="IPR022893">
    <property type="entry name" value="Shikimate_DH_fam"/>
</dbReference>
<keyword evidence="5 8" id="KW-0560">Oxidoreductase</keyword>
<gene>
    <name evidence="11" type="primary">aroE_2</name>
    <name evidence="8" type="synonym">aroE</name>
    <name evidence="11" type="ORF">ANI02nite_17650</name>
</gene>
<keyword evidence="6 8" id="KW-0057">Aromatic amino acid biosynthesis</keyword>
<keyword evidence="12" id="KW-1185">Reference proteome</keyword>
<feature type="binding site" evidence="8">
    <location>
        <position position="110"/>
    </location>
    <ligand>
        <name>shikimate</name>
        <dbReference type="ChEBI" id="CHEBI:36208"/>
    </ligand>
</feature>
<dbReference type="Pfam" id="PF01488">
    <property type="entry name" value="Shikimate_DH"/>
    <property type="match status" value="1"/>
</dbReference>
<evidence type="ECO:0000256" key="5">
    <source>
        <dbReference type="ARBA" id="ARBA00023002"/>
    </source>
</evidence>
<dbReference type="SUPFAM" id="SSF53223">
    <property type="entry name" value="Aminoacid dehydrogenase-like, N-terminal domain"/>
    <property type="match status" value="1"/>
</dbReference>
<dbReference type="GO" id="GO:0050661">
    <property type="term" value="F:NADP binding"/>
    <property type="evidence" value="ECO:0007669"/>
    <property type="project" value="InterPro"/>
</dbReference>
<feature type="binding site" evidence="8">
    <location>
        <position position="239"/>
    </location>
    <ligand>
        <name>NADP(+)</name>
        <dbReference type="ChEBI" id="CHEBI:58349"/>
    </ligand>
</feature>
<comment type="pathway">
    <text evidence="1 8">Metabolic intermediate biosynthesis; chorismate biosynthesis; chorismate from D-erythrose 4-phosphate and phosphoenolpyruvate: step 4/7.</text>
</comment>
<sequence>MIGRITGAARLAGVIGRPVSHSLSPILHNYWLARLGVDGAYVPLPVASGRFVDAVRGLQAAGFRGANVTIPYKEEAYALADSLDPLARVAGSVNTLIFRDDGGVHGASTDGFGFLASLEDAGVDVKTLPGKGPALLLGAGGAARSVALALLERGVAVCVSNRTDERARALVEELGAAWSEHVGAACPELSVIPWDAWQSELNGFSLLVNSTSLGMHGGPDEAFAPDLGAAGDDLAVSDIVYVPLETGLLRAARARGLRTVGGLGMLLHQARPGFRAWFGAEATVDAATVAHVMAALKR</sequence>
<dbReference type="GO" id="GO:0004764">
    <property type="term" value="F:shikimate 3-dehydrogenase (NADP+) activity"/>
    <property type="evidence" value="ECO:0007669"/>
    <property type="project" value="UniProtKB-UniRule"/>
</dbReference>
<comment type="similarity">
    <text evidence="8">Belongs to the shikimate dehydrogenase family.</text>
</comment>
<feature type="domain" description="Quinate/shikimate 5-dehydrogenase/glutamyl-tRNA reductase" evidence="9">
    <location>
        <begin position="134"/>
        <end position="177"/>
    </location>
</feature>
<dbReference type="NCBIfam" id="TIGR00507">
    <property type="entry name" value="aroE"/>
    <property type="match status" value="1"/>
</dbReference>
<evidence type="ECO:0000256" key="3">
    <source>
        <dbReference type="ARBA" id="ARBA00022605"/>
    </source>
</evidence>
<dbReference type="PANTHER" id="PTHR21089:SF1">
    <property type="entry name" value="BIFUNCTIONAL 3-DEHYDROQUINATE DEHYDRATASE_SHIKIMATE DEHYDROGENASE, CHLOROPLASTIC"/>
    <property type="match status" value="1"/>
</dbReference>
<dbReference type="GO" id="GO:0005829">
    <property type="term" value="C:cytosol"/>
    <property type="evidence" value="ECO:0007669"/>
    <property type="project" value="TreeGrafter"/>
</dbReference>
<evidence type="ECO:0000259" key="10">
    <source>
        <dbReference type="Pfam" id="PF08501"/>
    </source>
</evidence>
<feature type="binding site" evidence="8">
    <location>
        <position position="69"/>
    </location>
    <ligand>
        <name>shikimate</name>
        <dbReference type="ChEBI" id="CHEBI:36208"/>
    </ligand>
</feature>
<comment type="caution">
    <text evidence="11">The sequence shown here is derived from an EMBL/GenBank/DDBJ whole genome shotgun (WGS) entry which is preliminary data.</text>
</comment>
<feature type="binding site" evidence="8">
    <location>
        <position position="94"/>
    </location>
    <ligand>
        <name>shikimate</name>
        <dbReference type="ChEBI" id="CHEBI:36208"/>
    </ligand>
</feature>
<dbReference type="STRING" id="1120919.GCA_000429165_02338"/>
<dbReference type="UniPathway" id="UPA00053">
    <property type="reaction ID" value="UER00087"/>
</dbReference>
<dbReference type="Proteomes" id="UP000321635">
    <property type="component" value="Unassembled WGS sequence"/>
</dbReference>
<evidence type="ECO:0000313" key="11">
    <source>
        <dbReference type="EMBL" id="GEN59881.1"/>
    </source>
</evidence>
<dbReference type="AlphaFoldDB" id="A0A511XAE6"/>
<dbReference type="Gene3D" id="3.40.50.720">
    <property type="entry name" value="NAD(P)-binding Rossmann-like Domain"/>
    <property type="match status" value="1"/>
</dbReference>
<keyword evidence="3 8" id="KW-0028">Amino-acid biosynthesis</keyword>
<keyword evidence="4 8" id="KW-0521">NADP</keyword>
<dbReference type="InterPro" id="IPR013708">
    <property type="entry name" value="Shikimate_DH-bd_N"/>
</dbReference>
<dbReference type="InterPro" id="IPR011342">
    <property type="entry name" value="Shikimate_DH"/>
</dbReference>
<evidence type="ECO:0000256" key="8">
    <source>
        <dbReference type="HAMAP-Rule" id="MF_00222"/>
    </source>
</evidence>
<dbReference type="SUPFAM" id="SSF51735">
    <property type="entry name" value="NAD(P)-binding Rossmann-fold domains"/>
    <property type="match status" value="1"/>
</dbReference>
<feature type="binding site" evidence="8">
    <location>
        <position position="262"/>
    </location>
    <ligand>
        <name>NADP(+)</name>
        <dbReference type="ChEBI" id="CHEBI:58349"/>
    </ligand>
</feature>
<dbReference type="NCBIfam" id="NF001312">
    <property type="entry name" value="PRK00258.1-4"/>
    <property type="match status" value="1"/>
</dbReference>
<protein>
    <recommendedName>
        <fullName evidence="2 8">Shikimate dehydrogenase (NADP(+))</fullName>
        <shortName evidence="8">SDH</shortName>
        <ecNumber evidence="2 8">1.1.1.25</ecNumber>
    </recommendedName>
</protein>
<feature type="binding site" evidence="8">
    <location>
        <begin position="161"/>
        <end position="166"/>
    </location>
    <ligand>
        <name>NADP(+)</name>
        <dbReference type="ChEBI" id="CHEBI:58349"/>
    </ligand>
</feature>
<proteinExistence type="inferred from homology"/>
<feature type="binding site" evidence="8">
    <location>
        <position position="241"/>
    </location>
    <ligand>
        <name>shikimate</name>
        <dbReference type="ChEBI" id="CHEBI:36208"/>
    </ligand>
</feature>
<accession>A0A511XAE6</accession>
<evidence type="ECO:0000256" key="7">
    <source>
        <dbReference type="ARBA" id="ARBA00049442"/>
    </source>
</evidence>
<dbReference type="CDD" id="cd01065">
    <property type="entry name" value="NAD_bind_Shikimate_DH"/>
    <property type="match status" value="1"/>
</dbReference>
<dbReference type="Pfam" id="PF08501">
    <property type="entry name" value="Shikimate_dh_N"/>
    <property type="match status" value="1"/>
</dbReference>
<dbReference type="PANTHER" id="PTHR21089">
    <property type="entry name" value="SHIKIMATE DEHYDROGENASE"/>
    <property type="match status" value="1"/>
</dbReference>
<evidence type="ECO:0000256" key="4">
    <source>
        <dbReference type="ARBA" id="ARBA00022857"/>
    </source>
</evidence>
<dbReference type="Gene3D" id="3.40.50.10860">
    <property type="entry name" value="Leucine Dehydrogenase, chain A, domain 1"/>
    <property type="match status" value="1"/>
</dbReference>
<feature type="active site" description="Proton acceptor" evidence="8">
    <location>
        <position position="73"/>
    </location>
</feature>
<dbReference type="InterPro" id="IPR046346">
    <property type="entry name" value="Aminoacid_DH-like_N_sf"/>
</dbReference>
<comment type="caution">
    <text evidence="8">Lacks conserved residue(s) required for the propagation of feature annotation.</text>
</comment>
<comment type="catalytic activity">
    <reaction evidence="7 8">
        <text>shikimate + NADP(+) = 3-dehydroshikimate + NADPH + H(+)</text>
        <dbReference type="Rhea" id="RHEA:17737"/>
        <dbReference type="ChEBI" id="CHEBI:15378"/>
        <dbReference type="ChEBI" id="CHEBI:16630"/>
        <dbReference type="ChEBI" id="CHEBI:36208"/>
        <dbReference type="ChEBI" id="CHEBI:57783"/>
        <dbReference type="ChEBI" id="CHEBI:58349"/>
        <dbReference type="EC" id="1.1.1.25"/>
    </reaction>
</comment>
<dbReference type="GO" id="GO:0009073">
    <property type="term" value="P:aromatic amino acid family biosynthetic process"/>
    <property type="evidence" value="ECO:0007669"/>
    <property type="project" value="UniProtKB-KW"/>
</dbReference>
<dbReference type="HAMAP" id="MF_00222">
    <property type="entry name" value="Shikimate_DH_AroE"/>
    <property type="match status" value="1"/>
</dbReference>
<feature type="domain" description="Shikimate dehydrogenase substrate binding N-terminal" evidence="10">
    <location>
        <begin position="14"/>
        <end position="96"/>
    </location>
</feature>
<evidence type="ECO:0000256" key="6">
    <source>
        <dbReference type="ARBA" id="ARBA00023141"/>
    </source>
</evidence>